<dbReference type="AlphaFoldDB" id="D2VN62"/>
<dbReference type="Proteomes" id="UP000006671">
    <property type="component" value="Unassembled WGS sequence"/>
</dbReference>
<dbReference type="VEuPathDB" id="AmoebaDB:NAEGRDRAFT_70383"/>
<keyword evidence="5" id="KW-1185">Reference proteome</keyword>
<feature type="compositionally biased region" description="Low complexity" evidence="2">
    <location>
        <begin position="124"/>
        <end position="147"/>
    </location>
</feature>
<dbReference type="EMBL" id="GG738884">
    <property type="protein sequence ID" value="EFC41688.1"/>
    <property type="molecule type" value="Genomic_DNA"/>
</dbReference>
<dbReference type="InParanoid" id="D2VN62"/>
<dbReference type="OMA" id="HSLNNDV"/>
<feature type="region of interest" description="Disordered" evidence="2">
    <location>
        <begin position="94"/>
        <end position="153"/>
    </location>
</feature>
<proteinExistence type="predicted"/>
<dbReference type="PANTHER" id="PTHR21715:SF0">
    <property type="entry name" value="RH04127P"/>
    <property type="match status" value="1"/>
</dbReference>
<dbReference type="SUPFAM" id="SSF51045">
    <property type="entry name" value="WW domain"/>
    <property type="match status" value="1"/>
</dbReference>
<dbReference type="Pfam" id="PF00397">
    <property type="entry name" value="WW"/>
    <property type="match status" value="1"/>
</dbReference>
<organism evidence="5">
    <name type="scientific">Naegleria gruberi</name>
    <name type="common">Amoeba</name>
    <dbReference type="NCBI Taxonomy" id="5762"/>
    <lineage>
        <taxon>Eukaryota</taxon>
        <taxon>Discoba</taxon>
        <taxon>Heterolobosea</taxon>
        <taxon>Tetramitia</taxon>
        <taxon>Eutetramitia</taxon>
        <taxon>Vahlkampfiidae</taxon>
        <taxon>Naegleria</taxon>
    </lineage>
</organism>
<feature type="compositionally biased region" description="Basic residues" evidence="2">
    <location>
        <begin position="96"/>
        <end position="106"/>
    </location>
</feature>
<dbReference type="eggNOG" id="ENOG502QR4A">
    <property type="taxonomic scope" value="Eukaryota"/>
</dbReference>
<dbReference type="RefSeq" id="XP_002674432.1">
    <property type="nucleotide sequence ID" value="XM_002674386.1"/>
</dbReference>
<protein>
    <submittedName>
        <fullName evidence="4">Predicted protein</fullName>
    </submittedName>
</protein>
<accession>D2VN62</accession>
<feature type="domain" description="WW" evidence="3">
    <location>
        <begin position="48"/>
        <end position="80"/>
    </location>
</feature>
<feature type="coiled-coil region" evidence="1">
    <location>
        <begin position="512"/>
        <end position="600"/>
    </location>
</feature>
<feature type="compositionally biased region" description="Polar residues" evidence="2">
    <location>
        <begin position="477"/>
        <end position="487"/>
    </location>
</feature>
<dbReference type="KEGG" id="ngr:NAEGRDRAFT_70383"/>
<dbReference type="OrthoDB" id="6344460at2759"/>
<dbReference type="InterPro" id="IPR036020">
    <property type="entry name" value="WW_dom_sf"/>
</dbReference>
<dbReference type="GeneID" id="8851433"/>
<evidence type="ECO:0000259" key="3">
    <source>
        <dbReference type="PROSITE" id="PS50020"/>
    </source>
</evidence>
<evidence type="ECO:0000313" key="5">
    <source>
        <dbReference type="Proteomes" id="UP000006671"/>
    </source>
</evidence>
<dbReference type="Gene3D" id="3.30.1470.10">
    <property type="entry name" value="Photosystem I PsaD, reaction center subunit II"/>
    <property type="match status" value="1"/>
</dbReference>
<keyword evidence="1" id="KW-0175">Coiled coil</keyword>
<dbReference type="InterPro" id="IPR053233">
    <property type="entry name" value="ABRA-related"/>
</dbReference>
<evidence type="ECO:0000256" key="1">
    <source>
        <dbReference type="SAM" id="Coils"/>
    </source>
</evidence>
<feature type="region of interest" description="Disordered" evidence="2">
    <location>
        <begin position="629"/>
        <end position="650"/>
    </location>
</feature>
<feature type="region of interest" description="Disordered" evidence="2">
    <location>
        <begin position="470"/>
        <end position="503"/>
    </location>
</feature>
<name>D2VN62_NAEGR</name>
<feature type="compositionally biased region" description="Low complexity" evidence="2">
    <location>
        <begin position="631"/>
        <end position="646"/>
    </location>
</feature>
<dbReference type="InterPro" id="IPR001202">
    <property type="entry name" value="WW_dom"/>
</dbReference>
<dbReference type="PANTHER" id="PTHR21715">
    <property type="entry name" value="RH04127P"/>
    <property type="match status" value="1"/>
</dbReference>
<sequence>MSSIDDDNIFIEQEEPTEEDVLKYAEFLGIDPVLEKELIPIALEGIKAPLPDGWRPCQSDGQLYYFNFNSGESIWDHPLDAYYKEKVAKEREKLKKEKKKKKKKITTTKLDPLNSLRSSDEIPSLTNMTTLSSSSSVKKLRESSSSSPQNNEELIKLQDKIRSLDQQLELSNRERIELQKKIIHLNNENEKLENDLRENKNKMEVEYRNKITQLQTEKDIMEKKHKQTLQDTFIENRKQIALARQEADEMFEENARLKKNQAQTEAKTFKAIECQTDKIDTKVLVEKIVEKIVEKPVEKIVEKIVEKVVEKPVEKIIEKIVEKPVEKIVEKVVEKIVEKPKIVEKIVEVERKKTSLSKTTQTEIQTISSLCQTDGVKTTSDGVNTITKTFKDMLAQTSEPRQITPKKVVTIDQSQQTTEKTTRDECLQADIQLPANKHVEIETITLSPIPVQQGPKSPVLATPLKPILVKTKKPKQSNKYESPSPLSISDLDKENTPPRQLAKQNTEFLLYKEKTEKKISEEKLKLKKAKEFCSQEKETIRARQEMLEQAREEWKTDMLNTSIIKDGSQHNMNKILKSVKQHLEKQAHSLNNDVKRVNEIQNLIALRKKKIKVLEDSIIDQSHFESYISADPDSPNSLSTSSSSDSDTNKSHLAKILNRIEEDLALLHKKIELQNKPPVDENYKAYKKIFPELDQTNLDETSQSYQMISTKWHNYFKQTEKRRKILQGKINAFQNQLDKWISERDHKRDMFLKHGNWLLSLKHELT</sequence>
<gene>
    <name evidence="4" type="ORF">NAEGRDRAFT_70383</name>
</gene>
<dbReference type="STRING" id="5762.D2VN62"/>
<evidence type="ECO:0000256" key="2">
    <source>
        <dbReference type="SAM" id="MobiDB-lite"/>
    </source>
</evidence>
<evidence type="ECO:0000313" key="4">
    <source>
        <dbReference type="EMBL" id="EFC41688.1"/>
    </source>
</evidence>
<dbReference type="PROSITE" id="PS50020">
    <property type="entry name" value="WW_DOMAIN_2"/>
    <property type="match status" value="1"/>
</dbReference>
<reference evidence="4 5" key="1">
    <citation type="journal article" date="2010" name="Cell">
        <title>The genome of Naegleria gruberi illuminates early eukaryotic versatility.</title>
        <authorList>
            <person name="Fritz-Laylin L.K."/>
            <person name="Prochnik S.E."/>
            <person name="Ginger M.L."/>
            <person name="Dacks J.B."/>
            <person name="Carpenter M.L."/>
            <person name="Field M.C."/>
            <person name="Kuo A."/>
            <person name="Paredez A."/>
            <person name="Chapman J."/>
            <person name="Pham J."/>
            <person name="Shu S."/>
            <person name="Neupane R."/>
            <person name="Cipriano M."/>
            <person name="Mancuso J."/>
            <person name="Tu H."/>
            <person name="Salamov A."/>
            <person name="Lindquist E."/>
            <person name="Shapiro H."/>
            <person name="Lucas S."/>
            <person name="Grigoriev I.V."/>
            <person name="Cande W.Z."/>
            <person name="Fulton C."/>
            <person name="Rokhsar D.S."/>
            <person name="Dawson S.C."/>
        </authorList>
    </citation>
    <scope>NUCLEOTIDE SEQUENCE [LARGE SCALE GENOMIC DNA]</scope>
    <source>
        <strain evidence="4 5">NEG-M</strain>
    </source>
</reference>
<dbReference type="CDD" id="cd00201">
    <property type="entry name" value="WW"/>
    <property type="match status" value="1"/>
</dbReference>
<feature type="coiled-coil region" evidence="1">
    <location>
        <begin position="154"/>
        <end position="267"/>
    </location>
</feature>